<accession>A0A835CSW8</accession>
<sequence>MSQGFVHSIKVPRLYKTAATIVKKVAEDGASLKQLIYEKNHPNLKGIYALATTTLQHGTDLNELIRETKLLINEPRLDPWLARVLITELIWGKRTIKGDAKPLHTILNYETKIRQVFETIDQHEKPQSTIKSTERKPRYVRINTLIKKLDEAIEDFQDEGYIFIPRSCTYHEYLDVLSTLDGWKFTQDYHIPELLVFASGTTFYDHLGYKNGAIILQDKASCLPAYLLNPESGSNVLDMCAAPGMKTTHLAAIIDNKGKVFSVERCQRRYEILCNQVSTTHANCVETMNVDAMTLNENKCPDVEYILVDPSCSGSGMQRFTFEGEQSKCAPGRLRSLQSFQVHLLRHALTKFSKVKRVVYSTCSIYPEENEMVVDEVLTNVGDAYKLVPVMTLLNDGWINLSSNEFKCKDNCLYAKPEVDYCNGFFVAVFERNFDVPLPEGRNKNKGLKRNAQDDCDEVDIKEEQSNDVQIDDNGKNLTVKVEESDEPVKKKRKKNKNKCNEVITQEVADEKLKEEDNADVTSKKKIKKEKKIDKSSGDNVDEQEIDINSNEMDIVSKKKHKKKKKDKINEEELIINNENEIISMEIEESNVSSKKKKHKKNKKDSNEGTIIEEGVDEDSTSKKKHKKKKKAKSDIE</sequence>
<organism evidence="8 9">
    <name type="scientific">Aphidius gifuensis</name>
    <name type="common">Parasitoid wasp</name>
    <dbReference type="NCBI Taxonomy" id="684658"/>
    <lineage>
        <taxon>Eukaryota</taxon>
        <taxon>Metazoa</taxon>
        <taxon>Ecdysozoa</taxon>
        <taxon>Arthropoda</taxon>
        <taxon>Hexapoda</taxon>
        <taxon>Insecta</taxon>
        <taxon>Pterygota</taxon>
        <taxon>Neoptera</taxon>
        <taxon>Endopterygota</taxon>
        <taxon>Hymenoptera</taxon>
        <taxon>Apocrita</taxon>
        <taxon>Ichneumonoidea</taxon>
        <taxon>Braconidae</taxon>
        <taxon>Aphidiinae</taxon>
        <taxon>Aphidius</taxon>
    </lineage>
</organism>
<evidence type="ECO:0000313" key="9">
    <source>
        <dbReference type="Proteomes" id="UP000639338"/>
    </source>
</evidence>
<dbReference type="OrthoDB" id="435282at2759"/>
<feature type="active site" description="Nucleophile" evidence="5">
    <location>
        <position position="363"/>
    </location>
</feature>
<dbReference type="Pfam" id="PF21153">
    <property type="entry name" value="NSUN5_N"/>
    <property type="match status" value="1"/>
</dbReference>
<gene>
    <name evidence="8" type="ORF">HCN44_005032</name>
</gene>
<dbReference type="PRINTS" id="PR02008">
    <property type="entry name" value="RCMTFAMILY"/>
</dbReference>
<comment type="caution">
    <text evidence="8">The sequence shown here is derived from an EMBL/GenBank/DDBJ whole genome shotgun (WGS) entry which is preliminary data.</text>
</comment>
<keyword evidence="1 5" id="KW-0489">Methyltransferase</keyword>
<comment type="caution">
    <text evidence="5">Lacks conserved residue(s) required for the propagation of feature annotation.</text>
</comment>
<dbReference type="PANTHER" id="PTHR22807:SF4">
    <property type="entry name" value="28S RRNA (CYTOSINE-C(5))-METHYLTRANSFERASE"/>
    <property type="match status" value="1"/>
</dbReference>
<protein>
    <recommendedName>
        <fullName evidence="7">SAM-dependent MTase RsmB/NOP-type domain-containing protein</fullName>
    </recommendedName>
</protein>
<evidence type="ECO:0000256" key="5">
    <source>
        <dbReference type="PROSITE-ProRule" id="PRU01023"/>
    </source>
</evidence>
<feature type="compositionally biased region" description="Basic residues" evidence="6">
    <location>
        <begin position="623"/>
        <end position="637"/>
    </location>
</feature>
<feature type="compositionally biased region" description="Basic residues" evidence="6">
    <location>
        <begin position="594"/>
        <end position="603"/>
    </location>
</feature>
<dbReference type="EMBL" id="JACMRX010000003">
    <property type="protein sequence ID" value="KAF7992688.1"/>
    <property type="molecule type" value="Genomic_DNA"/>
</dbReference>
<dbReference type="Pfam" id="PF01189">
    <property type="entry name" value="Methyltr_RsmB-F"/>
    <property type="match status" value="1"/>
</dbReference>
<dbReference type="InterPro" id="IPR049560">
    <property type="entry name" value="MeTrfase_RsmB-F_NOP2_cat"/>
</dbReference>
<feature type="binding site" evidence="5">
    <location>
        <position position="264"/>
    </location>
    <ligand>
        <name>S-adenosyl-L-methionine</name>
        <dbReference type="ChEBI" id="CHEBI:59789"/>
    </ligand>
</feature>
<evidence type="ECO:0000259" key="7">
    <source>
        <dbReference type="PROSITE" id="PS51686"/>
    </source>
</evidence>
<feature type="region of interest" description="Disordered" evidence="6">
    <location>
        <begin position="514"/>
        <end position="637"/>
    </location>
</feature>
<dbReference type="GO" id="GO:0070475">
    <property type="term" value="P:rRNA base methylation"/>
    <property type="evidence" value="ECO:0007669"/>
    <property type="project" value="TreeGrafter"/>
</dbReference>
<feature type="binding site" evidence="5">
    <location>
        <position position="309"/>
    </location>
    <ligand>
        <name>S-adenosyl-L-methionine</name>
        <dbReference type="ChEBI" id="CHEBI:59789"/>
    </ligand>
</feature>
<dbReference type="AlphaFoldDB" id="A0A835CSW8"/>
<dbReference type="Pfam" id="PF21148">
    <property type="entry name" value="NSUN5_fdxn-like"/>
    <property type="match status" value="1"/>
</dbReference>
<dbReference type="InterPro" id="IPR048889">
    <property type="entry name" value="NSUN5_RCM1_N"/>
</dbReference>
<dbReference type="PROSITE" id="PS51686">
    <property type="entry name" value="SAM_MT_RSMB_NOP"/>
    <property type="match status" value="1"/>
</dbReference>
<evidence type="ECO:0000313" key="8">
    <source>
        <dbReference type="EMBL" id="KAF7992688.1"/>
    </source>
</evidence>
<keyword evidence="4 5" id="KW-0694">RNA-binding</keyword>
<feature type="domain" description="SAM-dependent MTase RsmB/NOP-type" evidence="7">
    <location>
        <begin position="128"/>
        <end position="433"/>
    </location>
</feature>
<dbReference type="Gene3D" id="3.40.50.150">
    <property type="entry name" value="Vaccinia Virus protein VP39"/>
    <property type="match status" value="1"/>
</dbReference>
<evidence type="ECO:0000256" key="1">
    <source>
        <dbReference type="ARBA" id="ARBA00022603"/>
    </source>
</evidence>
<keyword evidence="3 5" id="KW-0949">S-adenosyl-L-methionine</keyword>
<keyword evidence="9" id="KW-1185">Reference proteome</keyword>
<dbReference type="GO" id="GO:0003723">
    <property type="term" value="F:RNA binding"/>
    <property type="evidence" value="ECO:0007669"/>
    <property type="project" value="UniProtKB-UniRule"/>
</dbReference>
<evidence type="ECO:0000256" key="4">
    <source>
        <dbReference type="ARBA" id="ARBA00022884"/>
    </source>
</evidence>
<reference evidence="8 9" key="1">
    <citation type="submission" date="2020-08" db="EMBL/GenBank/DDBJ databases">
        <title>Aphidius gifuensis genome sequencing and assembly.</title>
        <authorList>
            <person name="Du Z."/>
        </authorList>
    </citation>
    <scope>NUCLEOTIDE SEQUENCE [LARGE SCALE GENOMIC DNA]</scope>
    <source>
        <strain evidence="8">YNYX2018</strain>
        <tissue evidence="8">Adults</tissue>
    </source>
</reference>
<proteinExistence type="inferred from homology"/>
<feature type="binding site" evidence="5">
    <location>
        <position position="291"/>
    </location>
    <ligand>
        <name>S-adenosyl-L-methionine</name>
        <dbReference type="ChEBI" id="CHEBI:59789"/>
    </ligand>
</feature>
<dbReference type="InterPro" id="IPR029063">
    <property type="entry name" value="SAM-dependent_MTases_sf"/>
</dbReference>
<dbReference type="InterPro" id="IPR001678">
    <property type="entry name" value="MeTrfase_RsmB-F_NOP2_dom"/>
</dbReference>
<evidence type="ECO:0000256" key="6">
    <source>
        <dbReference type="SAM" id="MobiDB-lite"/>
    </source>
</evidence>
<feature type="compositionally biased region" description="Low complexity" evidence="6">
    <location>
        <begin position="575"/>
        <end position="593"/>
    </location>
</feature>
<evidence type="ECO:0000256" key="2">
    <source>
        <dbReference type="ARBA" id="ARBA00022679"/>
    </source>
</evidence>
<dbReference type="SUPFAM" id="SSF53335">
    <property type="entry name" value="S-adenosyl-L-methionine-dependent methyltransferases"/>
    <property type="match status" value="1"/>
</dbReference>
<evidence type="ECO:0000256" key="3">
    <source>
        <dbReference type="ARBA" id="ARBA00022691"/>
    </source>
</evidence>
<feature type="compositionally biased region" description="Basic residues" evidence="6">
    <location>
        <begin position="558"/>
        <end position="567"/>
    </location>
</feature>
<name>A0A835CSW8_APHGI</name>
<dbReference type="Proteomes" id="UP000639338">
    <property type="component" value="Unassembled WGS sequence"/>
</dbReference>
<keyword evidence="2 5" id="KW-0808">Transferase</keyword>
<dbReference type="InterPro" id="IPR023267">
    <property type="entry name" value="RCMT"/>
</dbReference>
<dbReference type="GO" id="GO:0008173">
    <property type="term" value="F:RNA methyltransferase activity"/>
    <property type="evidence" value="ECO:0007669"/>
    <property type="project" value="InterPro"/>
</dbReference>
<dbReference type="GO" id="GO:0005730">
    <property type="term" value="C:nucleolus"/>
    <property type="evidence" value="ECO:0007669"/>
    <property type="project" value="TreeGrafter"/>
</dbReference>
<comment type="similarity">
    <text evidence="5">Belongs to the class I-like SAM-binding methyltransferase superfamily. RsmB/NOP family.</text>
</comment>
<dbReference type="Gene3D" id="3.30.70.1170">
    <property type="entry name" value="Sun protein, domain 3"/>
    <property type="match status" value="1"/>
</dbReference>
<dbReference type="InterPro" id="IPR049561">
    <property type="entry name" value="NSUN5_7_fdxn-like"/>
</dbReference>
<dbReference type="PANTHER" id="PTHR22807">
    <property type="entry name" value="NOP2 YEAST -RELATED NOL1/NOP2/FMU SUN DOMAIN-CONTAINING"/>
    <property type="match status" value="1"/>
</dbReference>